<dbReference type="InterPro" id="IPR001509">
    <property type="entry name" value="Epimerase_deHydtase"/>
</dbReference>
<dbReference type="OrthoDB" id="8770295at2"/>
<dbReference type="PANTHER" id="PTHR43103:SF5">
    <property type="entry name" value="4-EPIMERASE, PUTATIVE (AFU_ORTHOLOGUE AFUA_7G00360)-RELATED"/>
    <property type="match status" value="1"/>
</dbReference>
<proteinExistence type="inferred from homology"/>
<feature type="domain" description="NAD-dependent epimerase/dehydratase" evidence="4">
    <location>
        <begin position="12"/>
        <end position="173"/>
    </location>
</feature>
<dbReference type="Proteomes" id="UP000298656">
    <property type="component" value="Chromosome 2"/>
</dbReference>
<organism evidence="5 6">
    <name type="scientific">Trinickia violacea</name>
    <dbReference type="NCBI Taxonomy" id="2571746"/>
    <lineage>
        <taxon>Bacteria</taxon>
        <taxon>Pseudomonadati</taxon>
        <taxon>Pseudomonadota</taxon>
        <taxon>Betaproteobacteria</taxon>
        <taxon>Burkholderiales</taxon>
        <taxon>Burkholderiaceae</taxon>
        <taxon>Trinickia</taxon>
    </lineage>
</organism>
<keyword evidence="6" id="KW-1185">Reference proteome</keyword>
<dbReference type="Pfam" id="PF01370">
    <property type="entry name" value="Epimerase"/>
    <property type="match status" value="1"/>
</dbReference>
<dbReference type="SUPFAM" id="SSF51735">
    <property type="entry name" value="NAD(P)-binding Rossmann-fold domains"/>
    <property type="match status" value="1"/>
</dbReference>
<evidence type="ECO:0000259" key="4">
    <source>
        <dbReference type="Pfam" id="PF01370"/>
    </source>
</evidence>
<keyword evidence="2" id="KW-0560">Oxidoreductase</keyword>
<evidence type="ECO:0000313" key="5">
    <source>
        <dbReference type="EMBL" id="QCP54193.1"/>
    </source>
</evidence>
<gene>
    <name evidence="5" type="ORF">FAZ95_35040</name>
</gene>
<protein>
    <submittedName>
        <fullName evidence="5">NAD(P)-dependent oxidoreductase</fullName>
    </submittedName>
</protein>
<dbReference type="GO" id="GO:0016491">
    <property type="term" value="F:oxidoreductase activity"/>
    <property type="evidence" value="ECO:0007669"/>
    <property type="project" value="UniProtKB-KW"/>
</dbReference>
<evidence type="ECO:0000256" key="2">
    <source>
        <dbReference type="ARBA" id="ARBA00023002"/>
    </source>
</evidence>
<evidence type="ECO:0000313" key="6">
    <source>
        <dbReference type="Proteomes" id="UP000298656"/>
    </source>
</evidence>
<dbReference type="RefSeq" id="WP_137336961.1">
    <property type="nucleotide sequence ID" value="NZ_CP040078.1"/>
</dbReference>
<dbReference type="EMBL" id="CP040078">
    <property type="protein sequence ID" value="QCP54193.1"/>
    <property type="molecule type" value="Genomic_DNA"/>
</dbReference>
<dbReference type="PANTHER" id="PTHR43103">
    <property type="entry name" value="NUCLEOSIDE-DIPHOSPHATE-SUGAR EPIMERASE"/>
    <property type="match status" value="1"/>
</dbReference>
<comment type="similarity">
    <text evidence="1">Belongs to the NAD(P)-dependent epimerase/dehydratase family.</text>
</comment>
<evidence type="ECO:0000256" key="3">
    <source>
        <dbReference type="ARBA" id="ARBA00023027"/>
    </source>
</evidence>
<name>A0A4P8J2B1_9BURK</name>
<evidence type="ECO:0000256" key="1">
    <source>
        <dbReference type="ARBA" id="ARBA00007637"/>
    </source>
</evidence>
<sequence length="279" mass="31003">MTDITRPVFKNILITGAAGALGAVLRESLRPYATTLTLSDREPLGDVRENERHFVCDLADRDAVFEMMQGVEMVIHLGGAPRENTFQVILDSNIVGGYHIYEAARQAGVKRVIYASSVHAIGFYECTQTIDATVPQRPDSLYGVSKTFVENLSRYYFDKFGMESVCLRIGSCFPKPVDRRMLATWLSYDDFSHLCIRALMTPSVGHMVVYGNSNNSANFWDNTQAGYLGYRPKDSADAYRADVYATTPAPDPRHPAVRFQGGQFAADGHYEDAEDAKTA</sequence>
<dbReference type="KEGG" id="tvl:FAZ95_35040"/>
<reference evidence="5 6" key="1">
    <citation type="submission" date="2019-05" db="EMBL/GenBank/DDBJ databases">
        <title>Burkholderia sp. DHOD12, isolated from subtropical forest soil.</title>
        <authorList>
            <person name="Gao Z.-H."/>
            <person name="Qiu L.-H."/>
        </authorList>
    </citation>
    <scope>NUCLEOTIDE SEQUENCE [LARGE SCALE GENOMIC DNA]</scope>
    <source>
        <strain evidence="5 6">DHOD12</strain>
    </source>
</reference>
<dbReference type="Gene3D" id="3.40.50.720">
    <property type="entry name" value="NAD(P)-binding Rossmann-like Domain"/>
    <property type="match status" value="1"/>
</dbReference>
<dbReference type="AlphaFoldDB" id="A0A4P8J2B1"/>
<dbReference type="InterPro" id="IPR036291">
    <property type="entry name" value="NAD(P)-bd_dom_sf"/>
</dbReference>
<keyword evidence="3" id="KW-0520">NAD</keyword>
<accession>A0A4P8J2B1</accession>